<feature type="domain" description="C2H2-type" evidence="8">
    <location>
        <begin position="215"/>
        <end position="244"/>
    </location>
</feature>
<dbReference type="GO" id="GO:0005667">
    <property type="term" value="C:transcription regulator complex"/>
    <property type="evidence" value="ECO:0007669"/>
    <property type="project" value="TreeGrafter"/>
</dbReference>
<reference evidence="9 10" key="1">
    <citation type="journal article" date="2010" name="Nat. Commun.">
        <title>The complete sequence of the smallest known nuclear genome from the microsporidian Encephalitozoon intestinalis.</title>
        <authorList>
            <person name="Corradi N."/>
            <person name="Pombert J.-F."/>
            <person name="Farinelli L."/>
            <person name="Didier E.S."/>
            <person name="Keeling P.J."/>
        </authorList>
    </citation>
    <scope>NUCLEOTIDE SEQUENCE [LARGE SCALE GENOMIC DNA]</scope>
    <source>
        <strain evidence="9 10">ATCC 50506</strain>
    </source>
</reference>
<keyword evidence="3 5" id="KW-0863">Zinc-finger</keyword>
<feature type="compositionally biased region" description="Polar residues" evidence="7">
    <location>
        <begin position="79"/>
        <end position="92"/>
    </location>
</feature>
<keyword evidence="2" id="KW-0677">Repeat</keyword>
<dbReference type="SUPFAM" id="SSF57667">
    <property type="entry name" value="beta-beta-alpha zinc fingers"/>
    <property type="match status" value="1"/>
</dbReference>
<evidence type="ECO:0000313" key="10">
    <source>
        <dbReference type="Proteomes" id="UP000002313"/>
    </source>
</evidence>
<accession>E0S783</accession>
<evidence type="ECO:0000256" key="7">
    <source>
        <dbReference type="SAM" id="MobiDB-lite"/>
    </source>
</evidence>
<feature type="region of interest" description="Disordered" evidence="7">
    <location>
        <begin position="162"/>
        <end position="187"/>
    </location>
</feature>
<protein>
    <submittedName>
        <fullName evidence="9">Transcriptional activator</fullName>
    </submittedName>
</protein>
<dbReference type="AlphaFoldDB" id="E0S783"/>
<keyword evidence="10" id="KW-1185">Reference proteome</keyword>
<sequence length="276" mass="32934">MLKNRVEMNRRRLDFSEESSRDENDSNYLGFYELGRGGNRYRGEKRKRNRDFSSLGYPWGSVYNKDIDPRDKKKCRTQYHGNDNSDGLNTPMSVESQWSVHSEDSEEFDEKLMSLRFLILEAEEEMRRIVRGRINRHLEMNREANEKKREIKRRKREVLEEVNKVEPEAGRKSRDSESLSVSQEDSDTRKAGIESFADFETSMFPYKSKNGVKSYVCPYEGCTMELPTLSRIKRHYIVHTRLRPFKCLNKDCNKRFSRKDNMLQHYKIHCSYSNYK</sequence>
<dbReference type="InterPro" id="IPR013087">
    <property type="entry name" value="Znf_C2H2_type"/>
</dbReference>
<reference evidence="9 10" key="2">
    <citation type="journal article" date="2012" name="Proc. Natl. Acad. Sci. U.S.A.">
        <title>Gain and loss of multiple functionally related, horizontally transferred genes in the reduced genomes of two microsporidian parasites.</title>
        <authorList>
            <person name="Pombert J.-F."/>
            <person name="Selman M."/>
            <person name="Burki F."/>
            <person name="Bardell F.T."/>
            <person name="Farinelli L."/>
            <person name="Solter L.F."/>
            <person name="Whitman D.W."/>
            <person name="Weiss L.M."/>
            <person name="Corradi N."/>
            <person name="Keeling P.J."/>
        </authorList>
    </citation>
    <scope>NUCLEOTIDE SEQUENCE [LARGE SCALE GENOMIC DNA]</scope>
    <source>
        <strain evidence="9 10">ATCC 50506</strain>
    </source>
</reference>
<dbReference type="GO" id="GO:0000978">
    <property type="term" value="F:RNA polymerase II cis-regulatory region sequence-specific DNA binding"/>
    <property type="evidence" value="ECO:0007669"/>
    <property type="project" value="TreeGrafter"/>
</dbReference>
<evidence type="ECO:0000256" key="3">
    <source>
        <dbReference type="ARBA" id="ARBA00022771"/>
    </source>
</evidence>
<dbReference type="PANTHER" id="PTHR14003">
    <property type="entry name" value="TRANSCRIPTIONAL REPRESSOR PROTEIN YY"/>
    <property type="match status" value="1"/>
</dbReference>
<dbReference type="KEGG" id="ein:Eint_050630"/>
<dbReference type="Pfam" id="PF00096">
    <property type="entry name" value="zf-C2H2"/>
    <property type="match status" value="1"/>
</dbReference>
<dbReference type="Proteomes" id="UP000002313">
    <property type="component" value="Chromosome V"/>
</dbReference>
<dbReference type="HOGENOM" id="CLU_086741_0_0_1"/>
<feature type="domain" description="C2H2-type" evidence="8">
    <location>
        <begin position="245"/>
        <end position="274"/>
    </location>
</feature>
<dbReference type="GO" id="GO:0000785">
    <property type="term" value="C:chromatin"/>
    <property type="evidence" value="ECO:0007669"/>
    <property type="project" value="TreeGrafter"/>
</dbReference>
<dbReference type="EMBL" id="CP001946">
    <property type="protein sequence ID" value="ADM11511.1"/>
    <property type="molecule type" value="Genomic_DNA"/>
</dbReference>
<dbReference type="InterPro" id="IPR036236">
    <property type="entry name" value="Znf_C2H2_sf"/>
</dbReference>
<evidence type="ECO:0000259" key="8">
    <source>
        <dbReference type="PROSITE" id="PS50157"/>
    </source>
</evidence>
<evidence type="ECO:0000313" key="9">
    <source>
        <dbReference type="EMBL" id="ADM11511.1"/>
    </source>
</evidence>
<feature type="compositionally biased region" description="Basic and acidic residues" evidence="7">
    <location>
        <begin position="162"/>
        <end position="177"/>
    </location>
</feature>
<name>E0S783_ENCIT</name>
<keyword evidence="4" id="KW-0862">Zinc</keyword>
<dbReference type="PROSITE" id="PS00028">
    <property type="entry name" value="ZINC_FINGER_C2H2_1"/>
    <property type="match status" value="2"/>
</dbReference>
<evidence type="ECO:0000256" key="6">
    <source>
        <dbReference type="SAM" id="Coils"/>
    </source>
</evidence>
<dbReference type="Gene3D" id="3.30.160.60">
    <property type="entry name" value="Classic Zinc Finger"/>
    <property type="match status" value="2"/>
</dbReference>
<proteinExistence type="predicted"/>
<dbReference type="VEuPathDB" id="MicrosporidiaDB:Eint_050630"/>
<dbReference type="GO" id="GO:0031519">
    <property type="term" value="C:PcG protein complex"/>
    <property type="evidence" value="ECO:0007669"/>
    <property type="project" value="TreeGrafter"/>
</dbReference>
<keyword evidence="6" id="KW-0175">Coiled coil</keyword>
<evidence type="ECO:0000256" key="2">
    <source>
        <dbReference type="ARBA" id="ARBA00022737"/>
    </source>
</evidence>
<dbReference type="PANTHER" id="PTHR14003:SF19">
    <property type="entry name" value="YY2 TRANSCRIPTION FACTOR"/>
    <property type="match status" value="1"/>
</dbReference>
<feature type="coiled-coil region" evidence="6">
    <location>
        <begin position="134"/>
        <end position="161"/>
    </location>
</feature>
<keyword evidence="1" id="KW-0479">Metal-binding</keyword>
<dbReference type="GO" id="GO:0008270">
    <property type="term" value="F:zinc ion binding"/>
    <property type="evidence" value="ECO:0007669"/>
    <property type="project" value="UniProtKB-KW"/>
</dbReference>
<dbReference type="PROSITE" id="PS50157">
    <property type="entry name" value="ZINC_FINGER_C2H2_2"/>
    <property type="match status" value="2"/>
</dbReference>
<evidence type="ECO:0000256" key="4">
    <source>
        <dbReference type="ARBA" id="ARBA00022833"/>
    </source>
</evidence>
<dbReference type="GO" id="GO:0000981">
    <property type="term" value="F:DNA-binding transcription factor activity, RNA polymerase II-specific"/>
    <property type="evidence" value="ECO:0007669"/>
    <property type="project" value="TreeGrafter"/>
</dbReference>
<gene>
    <name evidence="9" type="ORF">Eint_050630</name>
</gene>
<organism evidence="9 10">
    <name type="scientific">Encephalitozoon intestinalis (strain ATCC 50506)</name>
    <name type="common">Microsporidian parasite</name>
    <name type="synonym">Septata intestinalis</name>
    <dbReference type="NCBI Taxonomy" id="876142"/>
    <lineage>
        <taxon>Eukaryota</taxon>
        <taxon>Fungi</taxon>
        <taxon>Fungi incertae sedis</taxon>
        <taxon>Microsporidia</taxon>
        <taxon>Unikaryonidae</taxon>
        <taxon>Encephalitozoon</taxon>
    </lineage>
</organism>
<feature type="region of interest" description="Disordered" evidence="7">
    <location>
        <begin position="70"/>
        <end position="92"/>
    </location>
</feature>
<dbReference type="GeneID" id="9699170"/>
<dbReference type="SMART" id="SM00355">
    <property type="entry name" value="ZnF_C2H2"/>
    <property type="match status" value="2"/>
</dbReference>
<dbReference type="RefSeq" id="XP_003072871.1">
    <property type="nucleotide sequence ID" value="XM_003072825.1"/>
</dbReference>
<evidence type="ECO:0000256" key="5">
    <source>
        <dbReference type="PROSITE-ProRule" id="PRU00042"/>
    </source>
</evidence>
<dbReference type="OrthoDB" id="6365676at2759"/>
<evidence type="ECO:0000256" key="1">
    <source>
        <dbReference type="ARBA" id="ARBA00022723"/>
    </source>
</evidence>